<dbReference type="Proteomes" id="UP000188219">
    <property type="component" value="Chromosome"/>
</dbReference>
<dbReference type="Gene3D" id="3.90.550.10">
    <property type="entry name" value="Spore Coat Polysaccharide Biosynthesis Protein SpsA, Chain A"/>
    <property type="match status" value="1"/>
</dbReference>
<comment type="similarity">
    <text evidence="3 7">Belongs to the IspD/TarI cytidylyltransferase family. IspD subfamily.</text>
</comment>
<comment type="catalytic activity">
    <reaction evidence="1 7">
        <text>2-C-methyl-D-erythritol 4-phosphate + CTP + H(+) = 4-CDP-2-C-methyl-D-erythritol + diphosphate</text>
        <dbReference type="Rhea" id="RHEA:13429"/>
        <dbReference type="ChEBI" id="CHEBI:15378"/>
        <dbReference type="ChEBI" id="CHEBI:33019"/>
        <dbReference type="ChEBI" id="CHEBI:37563"/>
        <dbReference type="ChEBI" id="CHEBI:57823"/>
        <dbReference type="ChEBI" id="CHEBI:58262"/>
        <dbReference type="EC" id="2.7.7.60"/>
    </reaction>
</comment>
<evidence type="ECO:0000256" key="5">
    <source>
        <dbReference type="ARBA" id="ARBA00022695"/>
    </source>
</evidence>
<protein>
    <recommendedName>
        <fullName evidence="7">2-C-methyl-D-erythritol 4-phosphate cytidylyltransferase</fullName>
        <ecNumber evidence="7">2.7.7.60</ecNumber>
    </recommendedName>
    <alternativeName>
        <fullName evidence="7">4-diphosphocytidyl-2C-methyl-D-erythritol synthase</fullName>
    </alternativeName>
    <alternativeName>
        <fullName evidence="7">MEP cytidylyltransferase</fullName>
        <shortName evidence="7">MCT</shortName>
    </alternativeName>
</protein>
<dbReference type="Pfam" id="PF01128">
    <property type="entry name" value="IspD"/>
    <property type="match status" value="1"/>
</dbReference>
<feature type="site" description="Positions MEP for the nucleophilic attack" evidence="7">
    <location>
        <position position="160"/>
    </location>
</feature>
<feature type="site" description="Transition state stabilizer" evidence="7">
    <location>
        <position position="31"/>
    </location>
</feature>
<reference evidence="8" key="1">
    <citation type="submission" date="2017-02" db="EMBL/GenBank/DDBJ databases">
        <title>Genome of Microbulbifer agarilyticus GP101.</title>
        <authorList>
            <person name="Jung J."/>
            <person name="Bae S.S."/>
            <person name="Baek K."/>
        </authorList>
    </citation>
    <scope>NUCLEOTIDE SEQUENCE [LARGE SCALE GENOMIC DNA]</scope>
    <source>
        <strain evidence="8">GP101</strain>
    </source>
</reference>
<evidence type="ECO:0000313" key="9">
    <source>
        <dbReference type="Proteomes" id="UP000188219"/>
    </source>
</evidence>
<dbReference type="UniPathway" id="UPA00056">
    <property type="reaction ID" value="UER00093"/>
</dbReference>
<dbReference type="GO" id="GO:0019288">
    <property type="term" value="P:isopentenyl diphosphate biosynthetic process, methylerythritol 4-phosphate pathway"/>
    <property type="evidence" value="ECO:0007669"/>
    <property type="project" value="UniProtKB-UniRule"/>
</dbReference>
<keyword evidence="5 7" id="KW-0548">Nucleotidyltransferase</keyword>
<dbReference type="AlphaFoldDB" id="A0A1Q2M3M9"/>
<dbReference type="InterPro" id="IPR034683">
    <property type="entry name" value="IspD/TarI"/>
</dbReference>
<sequence>MIPSHSHATSDYWVVVPAAGAGKRMGANTPKQYLPIDGKPLIAHTLENILSWPGLKGVVVAISADDEVFATLECAQDDKIQTVIGGAERADSVLAALEYLSQHQSPTTSVLVHDAARPLVSTDDIHKLLSAAPMALLAQPASDTVKLAGAESCVRQTLPREQIWLAQTPQKAPLGTLLQALQRGLDENPKAITDEASALELAGHAPELVAACRSNFKITHPSDLVLAEALLRHRSGGASSGNNL</sequence>
<keyword evidence="4 7" id="KW-0808">Transferase</keyword>
<dbReference type="PANTHER" id="PTHR32125:SF4">
    <property type="entry name" value="2-C-METHYL-D-ERYTHRITOL 4-PHOSPHATE CYTIDYLYLTRANSFERASE, CHLOROPLASTIC"/>
    <property type="match status" value="1"/>
</dbReference>
<proteinExistence type="inferred from homology"/>
<organism evidence="8 9">
    <name type="scientific">Microbulbifer agarilyticus</name>
    <dbReference type="NCBI Taxonomy" id="260552"/>
    <lineage>
        <taxon>Bacteria</taxon>
        <taxon>Pseudomonadati</taxon>
        <taxon>Pseudomonadota</taxon>
        <taxon>Gammaproteobacteria</taxon>
        <taxon>Cellvibrionales</taxon>
        <taxon>Microbulbiferaceae</taxon>
        <taxon>Microbulbifer</taxon>
    </lineage>
</organism>
<dbReference type="RefSeq" id="WP_077401884.1">
    <property type="nucleotide sequence ID" value="NZ_CP019650.1"/>
</dbReference>
<comment type="pathway">
    <text evidence="2 7">Isoprenoid biosynthesis; isopentenyl diphosphate biosynthesis via DXP pathway; isopentenyl diphosphate from 1-deoxy-D-xylulose 5-phosphate: step 2/6.</text>
</comment>
<comment type="function">
    <text evidence="7">Catalyzes the formation of 4-diphosphocytidyl-2-C-methyl-D-erythritol from CTP and 2-C-methyl-D-erythritol 4-phosphate (MEP).</text>
</comment>
<dbReference type="HAMAP" id="MF_00108">
    <property type="entry name" value="IspD"/>
    <property type="match status" value="1"/>
</dbReference>
<dbReference type="InterPro" id="IPR001228">
    <property type="entry name" value="IspD"/>
</dbReference>
<evidence type="ECO:0000256" key="7">
    <source>
        <dbReference type="HAMAP-Rule" id="MF_00108"/>
    </source>
</evidence>
<dbReference type="CDD" id="cd02516">
    <property type="entry name" value="CDP-ME_synthetase"/>
    <property type="match status" value="1"/>
</dbReference>
<dbReference type="NCBIfam" id="TIGR00453">
    <property type="entry name" value="ispD"/>
    <property type="match status" value="1"/>
</dbReference>
<dbReference type="GO" id="GO:0050518">
    <property type="term" value="F:2-C-methyl-D-erythritol 4-phosphate cytidylyltransferase activity"/>
    <property type="evidence" value="ECO:0007669"/>
    <property type="project" value="UniProtKB-UniRule"/>
</dbReference>
<dbReference type="KEGG" id="maga:Mag101_05450"/>
<dbReference type="InterPro" id="IPR018294">
    <property type="entry name" value="ISPD_synthase_CS"/>
</dbReference>
<evidence type="ECO:0000256" key="4">
    <source>
        <dbReference type="ARBA" id="ARBA00022679"/>
    </source>
</evidence>
<dbReference type="SUPFAM" id="SSF53448">
    <property type="entry name" value="Nucleotide-diphospho-sugar transferases"/>
    <property type="match status" value="1"/>
</dbReference>
<dbReference type="PROSITE" id="PS01295">
    <property type="entry name" value="ISPD"/>
    <property type="match status" value="1"/>
</dbReference>
<feature type="site" description="Transition state stabilizer" evidence="7">
    <location>
        <position position="24"/>
    </location>
</feature>
<dbReference type="PANTHER" id="PTHR32125">
    <property type="entry name" value="2-C-METHYL-D-ERYTHRITOL 4-PHOSPHATE CYTIDYLYLTRANSFERASE, CHLOROPLASTIC"/>
    <property type="match status" value="1"/>
</dbReference>
<name>A0A1Q2M3M9_9GAMM</name>
<keyword evidence="6 7" id="KW-0414">Isoprene biosynthesis</keyword>
<dbReference type="InterPro" id="IPR050088">
    <property type="entry name" value="IspD/TarI_cytidylyltransf_bact"/>
</dbReference>
<keyword evidence="9" id="KW-1185">Reference proteome</keyword>
<dbReference type="STRING" id="260552.Mag101_05450"/>
<evidence type="ECO:0000256" key="6">
    <source>
        <dbReference type="ARBA" id="ARBA00023229"/>
    </source>
</evidence>
<dbReference type="FunFam" id="3.90.550.10:FF:000003">
    <property type="entry name" value="2-C-methyl-D-erythritol 4-phosphate cytidylyltransferase"/>
    <property type="match status" value="1"/>
</dbReference>
<feature type="site" description="Positions MEP for the nucleophilic attack" evidence="7">
    <location>
        <position position="217"/>
    </location>
</feature>
<evidence type="ECO:0000256" key="1">
    <source>
        <dbReference type="ARBA" id="ARBA00001282"/>
    </source>
</evidence>
<evidence type="ECO:0000256" key="3">
    <source>
        <dbReference type="ARBA" id="ARBA00009789"/>
    </source>
</evidence>
<dbReference type="OrthoDB" id="9806837at2"/>
<evidence type="ECO:0000313" key="8">
    <source>
        <dbReference type="EMBL" id="AQQ67148.1"/>
    </source>
</evidence>
<gene>
    <name evidence="7" type="primary">ispD</name>
    <name evidence="8" type="ORF">Mag101_05450</name>
</gene>
<accession>A0A1Q2M3M9</accession>
<dbReference type="InterPro" id="IPR029044">
    <property type="entry name" value="Nucleotide-diphossugar_trans"/>
</dbReference>
<evidence type="ECO:0000256" key="2">
    <source>
        <dbReference type="ARBA" id="ARBA00004787"/>
    </source>
</evidence>
<dbReference type="eggNOG" id="COG1211">
    <property type="taxonomic scope" value="Bacteria"/>
</dbReference>
<dbReference type="EMBL" id="CP019650">
    <property type="protein sequence ID" value="AQQ67148.1"/>
    <property type="molecule type" value="Genomic_DNA"/>
</dbReference>
<dbReference type="EC" id="2.7.7.60" evidence="7"/>